<protein>
    <submittedName>
        <fullName evidence="1">Uncharacterized protein</fullName>
    </submittedName>
</protein>
<reference evidence="1" key="1">
    <citation type="submission" date="2021-05" db="EMBL/GenBank/DDBJ databases">
        <title>Diversity, taxonomy and evolution of archaeal viruses of the class Caudoviricetes.</title>
        <authorList>
            <person name="Liu Y."/>
            <person name="Demina T.A."/>
            <person name="Roux S."/>
            <person name="Aiewsakun P."/>
            <person name="Kazlauskas D."/>
            <person name="Simmonds P."/>
            <person name="Prangishvili D."/>
            <person name="Oksanen H.M."/>
            <person name="Krupovic M."/>
        </authorList>
    </citation>
    <scope>NUCLEOTIDE SEQUENCE</scope>
    <source>
        <strain evidence="1">HRTV-27/27</strain>
    </source>
</reference>
<name>A0AAE8XYR8_9CAUD</name>
<dbReference type="Proteomes" id="UP000827260">
    <property type="component" value="Segment"/>
</dbReference>
<keyword evidence="2" id="KW-1185">Reference proteome</keyword>
<evidence type="ECO:0000313" key="1">
    <source>
        <dbReference type="EMBL" id="UBF22737.1"/>
    </source>
</evidence>
<proteinExistence type="predicted"/>
<evidence type="ECO:0000313" key="2">
    <source>
        <dbReference type="Proteomes" id="UP000827260"/>
    </source>
</evidence>
<sequence>MCKSMFDSLIENECVDLLTELAEAIEEQRATVRSYSMTHDTETEQTTALRNVVIEVDGSRFQLEVRS</sequence>
<dbReference type="EMBL" id="MZ334522">
    <property type="protein sequence ID" value="UBF22737.1"/>
    <property type="molecule type" value="Genomic_DNA"/>
</dbReference>
<accession>A0AAE8XYR8</accession>
<organism evidence="1 2">
    <name type="scientific">Halorubrum tailed virus 27</name>
    <dbReference type="NCBI Taxonomy" id="2878008"/>
    <lineage>
        <taxon>Viruses</taxon>
        <taxon>Duplodnaviria</taxon>
        <taxon>Heunggongvirae</taxon>
        <taxon>Uroviricota</taxon>
        <taxon>Caudoviricetes</taxon>
        <taxon>Thumleimavirales</taxon>
        <taxon>Hafunaviridae</taxon>
        <taxon>Minorvirus</taxon>
        <taxon>Minorvirus thailandense</taxon>
        <taxon>Minorvirus HRTV27</taxon>
    </lineage>
</organism>
<gene>
    <name evidence="1" type="ORF">HRTV-27_gp44</name>
</gene>